<dbReference type="Proteomes" id="UP001057402">
    <property type="component" value="Chromosome 12"/>
</dbReference>
<organism evidence="1 2">
    <name type="scientific">Melastoma candidum</name>
    <dbReference type="NCBI Taxonomy" id="119954"/>
    <lineage>
        <taxon>Eukaryota</taxon>
        <taxon>Viridiplantae</taxon>
        <taxon>Streptophyta</taxon>
        <taxon>Embryophyta</taxon>
        <taxon>Tracheophyta</taxon>
        <taxon>Spermatophyta</taxon>
        <taxon>Magnoliopsida</taxon>
        <taxon>eudicotyledons</taxon>
        <taxon>Gunneridae</taxon>
        <taxon>Pentapetalae</taxon>
        <taxon>rosids</taxon>
        <taxon>malvids</taxon>
        <taxon>Myrtales</taxon>
        <taxon>Melastomataceae</taxon>
        <taxon>Melastomatoideae</taxon>
        <taxon>Melastomateae</taxon>
        <taxon>Melastoma</taxon>
    </lineage>
</organism>
<accession>A0ACB9L4K5</accession>
<reference evidence="2" key="1">
    <citation type="journal article" date="2023" name="Front. Plant Sci.">
        <title>Chromosomal-level genome assembly of Melastoma candidum provides insights into trichome evolution.</title>
        <authorList>
            <person name="Zhong Y."/>
            <person name="Wu W."/>
            <person name="Sun C."/>
            <person name="Zou P."/>
            <person name="Liu Y."/>
            <person name="Dai S."/>
            <person name="Zhou R."/>
        </authorList>
    </citation>
    <scope>NUCLEOTIDE SEQUENCE [LARGE SCALE GENOMIC DNA]</scope>
</reference>
<keyword evidence="2" id="KW-1185">Reference proteome</keyword>
<comment type="caution">
    <text evidence="1">The sequence shown here is derived from an EMBL/GenBank/DDBJ whole genome shotgun (WGS) entry which is preliminary data.</text>
</comment>
<evidence type="ECO:0000313" key="1">
    <source>
        <dbReference type="EMBL" id="KAI4304765.1"/>
    </source>
</evidence>
<dbReference type="EMBL" id="CM042891">
    <property type="protein sequence ID" value="KAI4304765.1"/>
    <property type="molecule type" value="Genomic_DNA"/>
</dbReference>
<proteinExistence type="predicted"/>
<name>A0ACB9L4K5_9MYRT</name>
<sequence>MKSEQEQTREEALVLDLPGLALDCILECLPPSGLFSMACVCSSLRERCSGDFLWERHVKQKWGGLIGRTAHREWEMHVSSRKGLSDLSPASWGRPGSVLHNGERKSYVPSDTMMSWYVALETGKFWFPAQVYNRENGHAGFMLSCYDAQLCYDSKTDTFQARYPPLGRSEAATESGIPWDRVRAPPVNTPPHDLHVSDCLQDLRPGDNIEIQWKLNQEFPYGWWYGVIGHQESCDQNSSFCRCPESDAVVLEFNQFPQGSEWWGMTLDRRNHREAGNNTYGFYGGIRKLQNEKEISTWKQHWPSEVFW</sequence>
<protein>
    <submittedName>
        <fullName evidence="1">Uncharacterized protein</fullName>
    </submittedName>
</protein>
<gene>
    <name evidence="1" type="ORF">MLD38_040236</name>
</gene>
<evidence type="ECO:0000313" key="2">
    <source>
        <dbReference type="Proteomes" id="UP001057402"/>
    </source>
</evidence>